<dbReference type="Proteomes" id="UP000002425">
    <property type="component" value="Chromosome"/>
</dbReference>
<name>Q1QEA8_PSYCK</name>
<dbReference type="STRING" id="335284.Pcryo_0211"/>
<sequence length="378" mass="44056">MNSTKNSVLPTLRGFHYQILLGIKKCFELNEGQSIWFESDGDISIRGNELENNEQIESKHYDQTDFLTDGHANFWNTLNNWLKDDFDHTQYAFLILHTTQPTSKTSQLNGWNSKTPDEKLAIIRSIYDKRTGAEKIKKDAKGVLKFQQIIFSDSNSARIKDILGKMLINDSADDIDSLKMKLINKLVGIPDDNIDQYFEGIVGWVYEKMDKDSWFINQHDFKDRLEDLTSKYSRGKFSFPPFTGALATDVDLLKHNESLFVQKIKDIEHYDEIPEAVGNYAEFTNTLLDESVRSPKYREITKTYKSDLIRKFKRKYQNASLLYPNHPRIDCAKILYNEFIDEPAEQVQECEMTPKPYKNGLIHNSMDDENDELKWEID</sequence>
<dbReference type="KEGG" id="pcr:Pcryo_0211"/>
<accession>Q1QEA8</accession>
<gene>
    <name evidence="1" type="ordered locus">Pcryo_0211</name>
</gene>
<keyword evidence="2" id="KW-1185">Reference proteome</keyword>
<dbReference type="RefSeq" id="WP_011512584.1">
    <property type="nucleotide sequence ID" value="NC_007969.1"/>
</dbReference>
<evidence type="ECO:0000313" key="2">
    <source>
        <dbReference type="Proteomes" id="UP000002425"/>
    </source>
</evidence>
<dbReference type="eggNOG" id="ENOG502Z92D">
    <property type="taxonomic scope" value="Bacteria"/>
</dbReference>
<proteinExistence type="predicted"/>
<protein>
    <submittedName>
        <fullName evidence="1">Uncharacterized protein</fullName>
    </submittedName>
</protein>
<reference evidence="1" key="1">
    <citation type="submission" date="2006-03" db="EMBL/GenBank/DDBJ databases">
        <title>Complete sequence of chromosome of Psychrobacter cryohalolentis K5.</title>
        <authorList>
            <consortium name="US DOE Joint Genome Institute"/>
            <person name="Copeland A."/>
            <person name="Lucas S."/>
            <person name="Lapidus A."/>
            <person name="Barry K."/>
            <person name="Detter J.C."/>
            <person name="Glavina del Rio T."/>
            <person name="Hammon N."/>
            <person name="Israni S."/>
            <person name="Dalin E."/>
            <person name="Tice H."/>
            <person name="Pitluck S."/>
            <person name="Brettin T."/>
            <person name="Bruce D."/>
            <person name="Han C."/>
            <person name="Tapia R."/>
            <person name="Sims D.R."/>
            <person name="Gilna P."/>
            <person name="Schmutz J."/>
            <person name="Larimer F."/>
            <person name="Land M."/>
            <person name="Hauser L."/>
            <person name="Kyrpides N."/>
            <person name="Kim E."/>
            <person name="Richardson P."/>
        </authorList>
    </citation>
    <scope>NUCLEOTIDE SEQUENCE</scope>
    <source>
        <strain evidence="1">K5</strain>
    </source>
</reference>
<dbReference type="HOGENOM" id="CLU_060695_0_0_6"/>
<evidence type="ECO:0000313" key="1">
    <source>
        <dbReference type="EMBL" id="ABE73995.1"/>
    </source>
</evidence>
<organism evidence="1 2">
    <name type="scientific">Psychrobacter cryohalolentis (strain ATCC BAA-1226 / DSM 17306 / VKM B-2378 / K5)</name>
    <dbReference type="NCBI Taxonomy" id="335284"/>
    <lineage>
        <taxon>Bacteria</taxon>
        <taxon>Pseudomonadati</taxon>
        <taxon>Pseudomonadota</taxon>
        <taxon>Gammaproteobacteria</taxon>
        <taxon>Moraxellales</taxon>
        <taxon>Moraxellaceae</taxon>
        <taxon>Psychrobacter</taxon>
    </lineage>
</organism>
<dbReference type="EMBL" id="CP000323">
    <property type="protein sequence ID" value="ABE73995.1"/>
    <property type="molecule type" value="Genomic_DNA"/>
</dbReference>
<dbReference type="AlphaFoldDB" id="Q1QEA8"/>